<dbReference type="STRING" id="48709.A0A1D2MXN7"/>
<keyword evidence="2" id="KW-0675">Receptor</keyword>
<gene>
    <name evidence="2" type="ORF">Ocin01_08929</name>
</gene>
<dbReference type="InterPro" id="IPR006202">
    <property type="entry name" value="Neur_chan_lig-bd"/>
</dbReference>
<dbReference type="OrthoDB" id="6433652at2759"/>
<evidence type="ECO:0000313" key="2">
    <source>
        <dbReference type="EMBL" id="ODM97752.1"/>
    </source>
</evidence>
<dbReference type="SUPFAM" id="SSF63712">
    <property type="entry name" value="Nicotinic receptor ligand binding domain-like"/>
    <property type="match status" value="1"/>
</dbReference>
<dbReference type="AlphaFoldDB" id="A0A1D2MXN7"/>
<proteinExistence type="predicted"/>
<feature type="domain" description="Neurotransmitter-gated ion-channel ligand-binding" evidence="1">
    <location>
        <begin position="164"/>
        <end position="207"/>
    </location>
</feature>
<reference evidence="2 3" key="1">
    <citation type="journal article" date="2016" name="Genome Biol. Evol.">
        <title>Gene Family Evolution Reflects Adaptation to Soil Environmental Stressors in the Genome of the Collembolan Orchesella cincta.</title>
        <authorList>
            <person name="Faddeeva-Vakhrusheva A."/>
            <person name="Derks M.F."/>
            <person name="Anvar S.Y."/>
            <person name="Agamennone V."/>
            <person name="Suring W."/>
            <person name="Smit S."/>
            <person name="van Straalen N.M."/>
            <person name="Roelofs D."/>
        </authorList>
    </citation>
    <scope>NUCLEOTIDE SEQUENCE [LARGE SCALE GENOMIC DNA]</scope>
    <source>
        <tissue evidence="2">Mixed pool</tissue>
    </source>
</reference>
<protein>
    <submittedName>
        <fullName evidence="2">Acetylcholine receptor subunit alpha-like 2</fullName>
    </submittedName>
</protein>
<dbReference type="InterPro" id="IPR036734">
    <property type="entry name" value="Neur_chan_lig-bd_sf"/>
</dbReference>
<dbReference type="GO" id="GO:0005230">
    <property type="term" value="F:extracellular ligand-gated monoatomic ion channel activity"/>
    <property type="evidence" value="ECO:0007669"/>
    <property type="project" value="InterPro"/>
</dbReference>
<dbReference type="Gene3D" id="2.70.170.10">
    <property type="entry name" value="Neurotransmitter-gated ion-channel ligand-binding domain"/>
    <property type="match status" value="1"/>
</dbReference>
<organism evidence="2 3">
    <name type="scientific">Orchesella cincta</name>
    <name type="common">Springtail</name>
    <name type="synonym">Podura cincta</name>
    <dbReference type="NCBI Taxonomy" id="48709"/>
    <lineage>
        <taxon>Eukaryota</taxon>
        <taxon>Metazoa</taxon>
        <taxon>Ecdysozoa</taxon>
        <taxon>Arthropoda</taxon>
        <taxon>Hexapoda</taxon>
        <taxon>Collembola</taxon>
        <taxon>Entomobryomorpha</taxon>
        <taxon>Entomobryoidea</taxon>
        <taxon>Orchesellidae</taxon>
        <taxon>Orchesellinae</taxon>
        <taxon>Orchesella</taxon>
    </lineage>
</organism>
<sequence>MRREETDGDWCEEDNDAMESVKEQQNDIAILTRLSDSNVIVDNNNNNDKNDNSYKSVDGEKGYIYCESSSYTGNKSLFSSLSNSPSGRSTTYDPKVVATAKRKCGSGGGANSCDEALSSSSSSSQSSCSSSSPLSSSRLHVYLYMVLALLSLAYPTCHGNPDAKRLYDDLLSNYNRLIRPVSNNTETVLVRLGLRLSQLIDLTNKKAMQSRETEKTDENYEFYYYYVGNGKVQKFSEHRKLQQNSVVKAVVLVGNKMVLQSGVSAAPRAAADKALFIRGW</sequence>
<keyword evidence="3" id="KW-1185">Reference proteome</keyword>
<dbReference type="GO" id="GO:0016020">
    <property type="term" value="C:membrane"/>
    <property type="evidence" value="ECO:0007669"/>
    <property type="project" value="InterPro"/>
</dbReference>
<dbReference type="Proteomes" id="UP000094527">
    <property type="component" value="Unassembled WGS sequence"/>
</dbReference>
<evidence type="ECO:0000259" key="1">
    <source>
        <dbReference type="Pfam" id="PF02931"/>
    </source>
</evidence>
<dbReference type="Pfam" id="PF02931">
    <property type="entry name" value="Neur_chan_LBD"/>
    <property type="match status" value="1"/>
</dbReference>
<evidence type="ECO:0000313" key="3">
    <source>
        <dbReference type="Proteomes" id="UP000094527"/>
    </source>
</evidence>
<comment type="caution">
    <text evidence="2">The sequence shown here is derived from an EMBL/GenBank/DDBJ whole genome shotgun (WGS) entry which is preliminary data.</text>
</comment>
<accession>A0A1D2MXN7</accession>
<dbReference type="EMBL" id="LJIJ01000414">
    <property type="protein sequence ID" value="ODM97752.1"/>
    <property type="molecule type" value="Genomic_DNA"/>
</dbReference>
<name>A0A1D2MXN7_ORCCI</name>